<reference evidence="2 3" key="1">
    <citation type="journal article" date="2021" name="bioRxiv">
        <title>Chromosome-scale and haplotype-resolved genome assembly of a tetraploid potato cultivar.</title>
        <authorList>
            <person name="Sun H."/>
            <person name="Jiao W.-B."/>
            <person name="Krause K."/>
            <person name="Campoy J.A."/>
            <person name="Goel M."/>
            <person name="Folz-Donahue K."/>
            <person name="Kukat C."/>
            <person name="Huettel B."/>
            <person name="Schneeberger K."/>
        </authorList>
    </citation>
    <scope>NUCLEOTIDE SEQUENCE [LARGE SCALE GENOMIC DNA]</scope>
    <source>
        <strain evidence="2">SolTubOtavaFocal</strain>
        <tissue evidence="2">Leaves</tissue>
    </source>
</reference>
<accession>A0ABQ7VZE3</accession>
<proteinExistence type="predicted"/>
<gene>
    <name evidence="2" type="ORF">KY290_011005</name>
</gene>
<evidence type="ECO:0000313" key="2">
    <source>
        <dbReference type="EMBL" id="KAH0773868.1"/>
    </source>
</evidence>
<sequence length="220" mass="24043">MAAGQLSTEAGQLSMSDFSHLNPNMPIINPSLPIEKSYINSITNGTPTSESIALKEVLYVEGVPRIQWTEAEVDTINKIENLQYAVVGKFTDDVADLEEGLDVKEVLENDNDNSNEKQITVDKNAKEETNAYEVKDATIGKCQSIEQQSAEDNGGIENDCNSEQGKGVSKVEYRNEEMNCLPLEADSSPKLLKSSRKGKKQASGVENQSIKVGEIPTSFP</sequence>
<name>A0ABQ7VZE3_SOLTU</name>
<evidence type="ECO:0000313" key="3">
    <source>
        <dbReference type="Proteomes" id="UP000826656"/>
    </source>
</evidence>
<feature type="region of interest" description="Disordered" evidence="1">
    <location>
        <begin position="181"/>
        <end position="220"/>
    </location>
</feature>
<evidence type="ECO:0000256" key="1">
    <source>
        <dbReference type="SAM" id="MobiDB-lite"/>
    </source>
</evidence>
<dbReference type="EMBL" id="JAIVGD010000005">
    <property type="protein sequence ID" value="KAH0773868.1"/>
    <property type="molecule type" value="Genomic_DNA"/>
</dbReference>
<keyword evidence="3" id="KW-1185">Reference proteome</keyword>
<comment type="caution">
    <text evidence="2">The sequence shown here is derived from an EMBL/GenBank/DDBJ whole genome shotgun (WGS) entry which is preliminary data.</text>
</comment>
<dbReference type="Proteomes" id="UP000826656">
    <property type="component" value="Unassembled WGS sequence"/>
</dbReference>
<organism evidence="2 3">
    <name type="scientific">Solanum tuberosum</name>
    <name type="common">Potato</name>
    <dbReference type="NCBI Taxonomy" id="4113"/>
    <lineage>
        <taxon>Eukaryota</taxon>
        <taxon>Viridiplantae</taxon>
        <taxon>Streptophyta</taxon>
        <taxon>Embryophyta</taxon>
        <taxon>Tracheophyta</taxon>
        <taxon>Spermatophyta</taxon>
        <taxon>Magnoliopsida</taxon>
        <taxon>eudicotyledons</taxon>
        <taxon>Gunneridae</taxon>
        <taxon>Pentapetalae</taxon>
        <taxon>asterids</taxon>
        <taxon>lamiids</taxon>
        <taxon>Solanales</taxon>
        <taxon>Solanaceae</taxon>
        <taxon>Solanoideae</taxon>
        <taxon>Solaneae</taxon>
        <taxon>Solanum</taxon>
    </lineage>
</organism>
<protein>
    <submittedName>
        <fullName evidence="2">Uncharacterized protein</fullName>
    </submittedName>
</protein>